<evidence type="ECO:0000313" key="2">
    <source>
        <dbReference type="Proteomes" id="UP000628854"/>
    </source>
</evidence>
<protein>
    <recommendedName>
        <fullName evidence="3">DUF4333 domain-containing protein</fullName>
    </recommendedName>
</protein>
<dbReference type="PROSITE" id="PS51257">
    <property type="entry name" value="PROKAR_LIPOPROTEIN"/>
    <property type="match status" value="1"/>
</dbReference>
<reference evidence="2" key="1">
    <citation type="journal article" date="2019" name="Int. J. Syst. Evol. Microbiol.">
        <title>The Global Catalogue of Microorganisms (GCM) 10K type strain sequencing project: providing services to taxonomists for standard genome sequencing and annotation.</title>
        <authorList>
            <consortium name="The Broad Institute Genomics Platform"/>
            <consortium name="The Broad Institute Genome Sequencing Center for Infectious Disease"/>
            <person name="Wu L."/>
            <person name="Ma J."/>
        </authorList>
    </citation>
    <scope>NUCLEOTIDE SEQUENCE [LARGE SCALE GENOMIC DNA]</scope>
    <source>
        <strain evidence="2">CGMCC 1.15928</strain>
    </source>
</reference>
<keyword evidence="2" id="KW-1185">Reference proteome</keyword>
<proteinExistence type="predicted"/>
<sequence length="111" mass="11386">MGKMRPLRYLVACAGVVALLGGCADQGDRTADAACAIAVAKALPLLPENIEVEAAQIMSGKSGQAVSCKVTGNRDHIMIDATTTCTGGADALMECTTIDAIQTMDGEPVYP</sequence>
<evidence type="ECO:0008006" key="3">
    <source>
        <dbReference type="Google" id="ProtNLM"/>
    </source>
</evidence>
<dbReference type="Proteomes" id="UP000628854">
    <property type="component" value="Unassembled WGS sequence"/>
</dbReference>
<organism evidence="1 2">
    <name type="scientific">Henriciella pelagia</name>
    <dbReference type="NCBI Taxonomy" id="1977912"/>
    <lineage>
        <taxon>Bacteria</taxon>
        <taxon>Pseudomonadati</taxon>
        <taxon>Pseudomonadota</taxon>
        <taxon>Alphaproteobacteria</taxon>
        <taxon>Hyphomonadales</taxon>
        <taxon>Hyphomonadaceae</taxon>
        <taxon>Henriciella</taxon>
    </lineage>
</organism>
<dbReference type="EMBL" id="BMKF01000001">
    <property type="protein sequence ID" value="GGB65427.1"/>
    <property type="molecule type" value="Genomic_DNA"/>
</dbReference>
<accession>A0ABQ1JCL5</accession>
<comment type="caution">
    <text evidence="1">The sequence shown here is derived from an EMBL/GenBank/DDBJ whole genome shotgun (WGS) entry which is preliminary data.</text>
</comment>
<evidence type="ECO:0000313" key="1">
    <source>
        <dbReference type="EMBL" id="GGB65427.1"/>
    </source>
</evidence>
<gene>
    <name evidence="1" type="ORF">GCM10011503_12790</name>
</gene>
<name>A0ABQ1JCL5_9PROT</name>